<proteinExistence type="predicted"/>
<organism evidence="2 3">
    <name type="scientific">Sphingobacterium thalpophilum</name>
    <dbReference type="NCBI Taxonomy" id="259"/>
    <lineage>
        <taxon>Bacteria</taxon>
        <taxon>Pseudomonadati</taxon>
        <taxon>Bacteroidota</taxon>
        <taxon>Sphingobacteriia</taxon>
        <taxon>Sphingobacteriales</taxon>
        <taxon>Sphingobacteriaceae</taxon>
        <taxon>Sphingobacterium</taxon>
    </lineage>
</organism>
<dbReference type="EMBL" id="LR590484">
    <property type="protein sequence ID" value="VTR37451.1"/>
    <property type="molecule type" value="Genomic_DNA"/>
</dbReference>
<accession>A0A4U9V4J3</accession>
<name>A0A4U9V4J3_9SPHI</name>
<protein>
    <submittedName>
        <fullName evidence="2">Uncharacterized protein</fullName>
    </submittedName>
</protein>
<reference evidence="2 3" key="1">
    <citation type="submission" date="2019-05" db="EMBL/GenBank/DDBJ databases">
        <authorList>
            <consortium name="Pathogen Informatics"/>
        </authorList>
    </citation>
    <scope>NUCLEOTIDE SEQUENCE [LARGE SCALE GENOMIC DNA]</scope>
    <source>
        <strain evidence="2 3">NCTC11429</strain>
    </source>
</reference>
<gene>
    <name evidence="2" type="ORF">NCTC11429_01874</name>
</gene>
<feature type="region of interest" description="Disordered" evidence="1">
    <location>
        <begin position="1"/>
        <end position="23"/>
    </location>
</feature>
<evidence type="ECO:0000313" key="3">
    <source>
        <dbReference type="Proteomes" id="UP000308196"/>
    </source>
</evidence>
<sequence length="261" mass="29777">MSSFFQGSKDPNRKKGEDYPVSEQSQLAGSDFAYNSTLSSRLYRELKSLQRTACNRSTYRRLQNALYEAVRNDQIHDLGSLRLGYGDVSPLKGFRFSLKTSLSRFFMNNPAASFNEEKKSVEMRIALKDLHSFEAIHARLARLVIKMYCIVIQVDNSNEITIQASRDLELQRDHVRTERTALFSLKNIEDAVILCLCTVRSWLKSPDGKDEFLSNDSTLMTAEVIDAILVRDGHRVVFSGKRDGDIHPDIQANNDDEVEWS</sequence>
<dbReference type="Proteomes" id="UP000308196">
    <property type="component" value="Chromosome"/>
</dbReference>
<dbReference type="GeneID" id="78462616"/>
<evidence type="ECO:0000256" key="1">
    <source>
        <dbReference type="SAM" id="MobiDB-lite"/>
    </source>
</evidence>
<evidence type="ECO:0000313" key="2">
    <source>
        <dbReference type="EMBL" id="VTR37451.1"/>
    </source>
</evidence>
<dbReference type="RefSeq" id="WP_028071765.1">
    <property type="nucleotide sequence ID" value="NZ_LR590484.1"/>
</dbReference>
<dbReference type="KEGG" id="stha:NCTC11429_01874"/>
<dbReference type="AlphaFoldDB" id="A0A4U9V4J3"/>